<dbReference type="PANTHER" id="PTHR42745">
    <property type="match status" value="1"/>
</dbReference>
<dbReference type="InterPro" id="IPR046342">
    <property type="entry name" value="CBS_dom_sf"/>
</dbReference>
<dbReference type="InterPro" id="IPR035474">
    <property type="entry name" value="SIS_Kpsf"/>
</dbReference>
<evidence type="ECO:0000313" key="11">
    <source>
        <dbReference type="Proteomes" id="UP000757890"/>
    </source>
</evidence>
<gene>
    <name evidence="10" type="ORF">HXL70_01965</name>
</gene>
<dbReference type="Pfam" id="PF01380">
    <property type="entry name" value="SIS"/>
    <property type="match status" value="1"/>
</dbReference>
<reference evidence="10" key="1">
    <citation type="submission" date="2020-04" db="EMBL/GenBank/DDBJ databases">
        <title>Deep metagenomics examines the oral microbiome during advanced dental caries in children, revealing novel taxa and co-occurrences with host molecules.</title>
        <authorList>
            <person name="Baker J.L."/>
            <person name="Morton J.T."/>
            <person name="Dinis M."/>
            <person name="Alvarez R."/>
            <person name="Tran N.C."/>
            <person name="Knight R."/>
            <person name="Edlund A."/>
        </authorList>
    </citation>
    <scope>NUCLEOTIDE SEQUENCE</scope>
    <source>
        <strain evidence="10">JCVI_32_bin.14</strain>
    </source>
</reference>
<feature type="site" description="Catalytically relevant" evidence="6">
    <location>
        <position position="143"/>
    </location>
</feature>
<feature type="site" description="Catalytically relevant" evidence="6">
    <location>
        <position position="50"/>
    </location>
</feature>
<dbReference type="Gene3D" id="3.40.50.10490">
    <property type="entry name" value="Glucose-6-phosphate isomerase like protein, domain 1"/>
    <property type="match status" value="1"/>
</dbReference>
<dbReference type="SMART" id="SM00116">
    <property type="entry name" value="CBS"/>
    <property type="match status" value="2"/>
</dbReference>
<organism evidence="10 11">
    <name type="scientific">Dialister invisus</name>
    <dbReference type="NCBI Taxonomy" id="218538"/>
    <lineage>
        <taxon>Bacteria</taxon>
        <taxon>Bacillati</taxon>
        <taxon>Bacillota</taxon>
        <taxon>Negativicutes</taxon>
        <taxon>Veillonellales</taxon>
        <taxon>Veillonellaceae</taxon>
        <taxon>Dialister</taxon>
    </lineage>
</organism>
<evidence type="ECO:0000256" key="6">
    <source>
        <dbReference type="PIRSR" id="PIRSR004692-3"/>
    </source>
</evidence>
<comment type="caution">
    <text evidence="10">The sequence shown here is derived from an EMBL/GenBank/DDBJ whole genome shotgun (WGS) entry which is preliminary data.</text>
</comment>
<dbReference type="InterPro" id="IPR050986">
    <property type="entry name" value="GutQ/KpsF_isomerases"/>
</dbReference>
<comment type="similarity">
    <text evidence="1 4">Belongs to the SIS family. GutQ/KpsF subfamily.</text>
</comment>
<dbReference type="Proteomes" id="UP000757890">
    <property type="component" value="Unassembled WGS sequence"/>
</dbReference>
<evidence type="ECO:0000313" key="10">
    <source>
        <dbReference type="EMBL" id="MBF1128797.1"/>
    </source>
</evidence>
<feature type="domain" description="SIS" evidence="9">
    <location>
        <begin position="32"/>
        <end position="175"/>
    </location>
</feature>
<dbReference type="GO" id="GO:0046872">
    <property type="term" value="F:metal ion binding"/>
    <property type="evidence" value="ECO:0007669"/>
    <property type="project" value="UniProtKB-KW"/>
</dbReference>
<evidence type="ECO:0000259" key="8">
    <source>
        <dbReference type="PROSITE" id="PS51371"/>
    </source>
</evidence>
<dbReference type="InterPro" id="IPR001347">
    <property type="entry name" value="SIS_dom"/>
</dbReference>
<keyword evidence="3 7" id="KW-0129">CBS domain</keyword>
<accession>A0A930B729</accession>
<keyword evidence="10" id="KW-0413">Isomerase</keyword>
<dbReference type="EMBL" id="JABZMK010000003">
    <property type="protein sequence ID" value="MBF1128797.1"/>
    <property type="molecule type" value="Genomic_DNA"/>
</dbReference>
<dbReference type="FunFam" id="3.40.50.10490:FF:000011">
    <property type="entry name" value="Arabinose 5-phosphate isomerase"/>
    <property type="match status" value="1"/>
</dbReference>
<dbReference type="GO" id="GO:0097367">
    <property type="term" value="F:carbohydrate derivative binding"/>
    <property type="evidence" value="ECO:0007669"/>
    <property type="project" value="InterPro"/>
</dbReference>
<evidence type="ECO:0000256" key="1">
    <source>
        <dbReference type="ARBA" id="ARBA00008165"/>
    </source>
</evidence>
<dbReference type="SUPFAM" id="SSF53697">
    <property type="entry name" value="SIS domain"/>
    <property type="match status" value="1"/>
</dbReference>
<dbReference type="PIRSF" id="PIRSF004692">
    <property type="entry name" value="KdsD_KpsF"/>
    <property type="match status" value="1"/>
</dbReference>
<dbReference type="InterPro" id="IPR046348">
    <property type="entry name" value="SIS_dom_sf"/>
</dbReference>
<feature type="domain" description="CBS" evidence="8">
    <location>
        <begin position="201"/>
        <end position="259"/>
    </location>
</feature>
<dbReference type="PROSITE" id="PS51371">
    <property type="entry name" value="CBS"/>
    <property type="match status" value="2"/>
</dbReference>
<proteinExistence type="inferred from homology"/>
<evidence type="ECO:0000256" key="3">
    <source>
        <dbReference type="ARBA" id="ARBA00023122"/>
    </source>
</evidence>
<evidence type="ECO:0000256" key="7">
    <source>
        <dbReference type="PROSITE-ProRule" id="PRU00703"/>
    </source>
</evidence>
<keyword evidence="2" id="KW-0677">Repeat</keyword>
<dbReference type="GO" id="GO:1901135">
    <property type="term" value="P:carbohydrate derivative metabolic process"/>
    <property type="evidence" value="ECO:0007669"/>
    <property type="project" value="InterPro"/>
</dbReference>
<dbReference type="GO" id="GO:0005975">
    <property type="term" value="P:carbohydrate metabolic process"/>
    <property type="evidence" value="ECO:0007669"/>
    <property type="project" value="InterPro"/>
</dbReference>
<dbReference type="CDD" id="cd04604">
    <property type="entry name" value="CBS_pair_SIS_assoc"/>
    <property type="match status" value="1"/>
</dbReference>
<feature type="binding site" evidence="5">
    <location>
        <position position="73"/>
    </location>
    <ligand>
        <name>Zn(2+)</name>
        <dbReference type="ChEBI" id="CHEBI:29105"/>
    </ligand>
</feature>
<evidence type="ECO:0000256" key="2">
    <source>
        <dbReference type="ARBA" id="ARBA00022737"/>
    </source>
</evidence>
<feature type="domain" description="CBS" evidence="8">
    <location>
        <begin position="268"/>
        <end position="323"/>
    </location>
</feature>
<dbReference type="GO" id="GO:0019146">
    <property type="term" value="F:arabinose-5-phosphate isomerase activity"/>
    <property type="evidence" value="ECO:0007669"/>
    <property type="project" value="UniProtKB-ARBA"/>
</dbReference>
<dbReference type="Gene3D" id="3.10.580.10">
    <property type="entry name" value="CBS-domain"/>
    <property type="match status" value="1"/>
</dbReference>
<dbReference type="InterPro" id="IPR004800">
    <property type="entry name" value="KdsD/KpsF-type"/>
</dbReference>
<evidence type="ECO:0000256" key="5">
    <source>
        <dbReference type="PIRSR" id="PIRSR004692-2"/>
    </source>
</evidence>
<sequence length="323" mass="34053">MSSIGIAIRVLRDEADAILSLIDKLDNNFELAVDLILHANGRVILTGMGKSGHIAKKVSATMASTGTPSFFLHPAEGIHGDLGMVTAEDVVVAYSNSGETGEILNILPSLKRIGAKLIAVVGNTHSTLAENADVVLDAGVLQEADSLGLAPTSSTTAALALGDALAVALMEKENFTADKFAVFHPGGSLGKRLLMTVEMVMHHGSDNPVIKETASVKDALFVMTKMGLGAVSVVDGKFKLKGLMTDGDVRRGLEKEKGFLMLTIKEVMTQNPLVITADKLAAEALHKMEKHAPHPITVLPVVDKDGKSIGMVHVTDLLRQGVV</sequence>
<dbReference type="PROSITE" id="PS51464">
    <property type="entry name" value="SIS"/>
    <property type="match status" value="1"/>
</dbReference>
<name>A0A930B729_9FIRM</name>
<dbReference type="Pfam" id="PF00571">
    <property type="entry name" value="CBS"/>
    <property type="match status" value="2"/>
</dbReference>
<dbReference type="CDD" id="cd05014">
    <property type="entry name" value="SIS_Kpsf"/>
    <property type="match status" value="1"/>
</dbReference>
<protein>
    <submittedName>
        <fullName evidence="10">KpsF/GutQ family sugar-phosphate isomerase</fullName>
    </submittedName>
</protein>
<dbReference type="NCBIfam" id="TIGR00393">
    <property type="entry name" value="kpsF"/>
    <property type="match status" value="1"/>
</dbReference>
<keyword evidence="5" id="KW-0479">Metal-binding</keyword>
<feature type="site" description="Catalytically relevant" evidence="6">
    <location>
        <position position="102"/>
    </location>
</feature>
<feature type="site" description="Catalytically relevant" evidence="6">
    <location>
        <position position="184"/>
    </location>
</feature>
<keyword evidence="5" id="KW-0862">Zinc</keyword>
<evidence type="ECO:0000256" key="4">
    <source>
        <dbReference type="PIRNR" id="PIRNR004692"/>
    </source>
</evidence>
<evidence type="ECO:0000259" key="9">
    <source>
        <dbReference type="PROSITE" id="PS51464"/>
    </source>
</evidence>
<dbReference type="AlphaFoldDB" id="A0A930B729"/>
<dbReference type="InterPro" id="IPR000644">
    <property type="entry name" value="CBS_dom"/>
</dbReference>
<dbReference type="PANTHER" id="PTHR42745:SF1">
    <property type="entry name" value="ARABINOSE 5-PHOSPHATE ISOMERASE KDSD"/>
    <property type="match status" value="1"/>
</dbReference>